<dbReference type="Pfam" id="PF19086">
    <property type="entry name" value="Terpene_syn_C_2"/>
    <property type="match status" value="1"/>
</dbReference>
<comment type="cofactor">
    <cofactor evidence="1 6">
        <name>Mg(2+)</name>
        <dbReference type="ChEBI" id="CHEBI:18420"/>
    </cofactor>
</comment>
<evidence type="ECO:0000256" key="2">
    <source>
        <dbReference type="ARBA" id="ARBA00006333"/>
    </source>
</evidence>
<protein>
    <recommendedName>
        <fullName evidence="6">Terpene synthase</fullName>
        <ecNumber evidence="6">4.2.3.-</ecNumber>
    </recommendedName>
</protein>
<accession>A0A4Y9YVD7</accession>
<keyword evidence="3 6" id="KW-0479">Metal-binding</keyword>
<evidence type="ECO:0000256" key="5">
    <source>
        <dbReference type="ARBA" id="ARBA00023239"/>
    </source>
</evidence>
<dbReference type="Proteomes" id="UP000298327">
    <property type="component" value="Unassembled WGS sequence"/>
</dbReference>
<dbReference type="EMBL" id="SEOQ01000323">
    <property type="protein sequence ID" value="TFY65633.1"/>
    <property type="molecule type" value="Genomic_DNA"/>
</dbReference>
<evidence type="ECO:0000256" key="1">
    <source>
        <dbReference type="ARBA" id="ARBA00001946"/>
    </source>
</evidence>
<keyword evidence="8" id="KW-1185">Reference proteome</keyword>
<reference evidence="7 8" key="1">
    <citation type="submission" date="2019-02" db="EMBL/GenBank/DDBJ databases">
        <title>Genome sequencing of the rare red list fungi Dentipellis fragilis.</title>
        <authorList>
            <person name="Buettner E."/>
            <person name="Kellner H."/>
        </authorList>
    </citation>
    <scope>NUCLEOTIDE SEQUENCE [LARGE SCALE GENOMIC DNA]</scope>
    <source>
        <strain evidence="7 8">DSM 105465</strain>
    </source>
</reference>
<dbReference type="OrthoDB" id="2861623at2759"/>
<dbReference type="GO" id="GO:0010333">
    <property type="term" value="F:terpene synthase activity"/>
    <property type="evidence" value="ECO:0007669"/>
    <property type="project" value="InterPro"/>
</dbReference>
<organism evidence="7 8">
    <name type="scientific">Dentipellis fragilis</name>
    <dbReference type="NCBI Taxonomy" id="205917"/>
    <lineage>
        <taxon>Eukaryota</taxon>
        <taxon>Fungi</taxon>
        <taxon>Dikarya</taxon>
        <taxon>Basidiomycota</taxon>
        <taxon>Agaricomycotina</taxon>
        <taxon>Agaricomycetes</taxon>
        <taxon>Russulales</taxon>
        <taxon>Hericiaceae</taxon>
        <taxon>Dentipellis</taxon>
    </lineage>
</organism>
<keyword evidence="4 6" id="KW-0460">Magnesium</keyword>
<dbReference type="GO" id="GO:0046872">
    <property type="term" value="F:metal ion binding"/>
    <property type="evidence" value="ECO:0007669"/>
    <property type="project" value="UniProtKB-KW"/>
</dbReference>
<dbReference type="InterPro" id="IPR008949">
    <property type="entry name" value="Isoprenoid_synthase_dom_sf"/>
</dbReference>
<name>A0A4Y9YVD7_9AGAM</name>
<gene>
    <name evidence="7" type="ORF">EVG20_g5457</name>
</gene>
<dbReference type="PANTHER" id="PTHR35201">
    <property type="entry name" value="TERPENE SYNTHASE"/>
    <property type="match status" value="1"/>
</dbReference>
<dbReference type="SUPFAM" id="SSF48576">
    <property type="entry name" value="Terpenoid synthases"/>
    <property type="match status" value="1"/>
</dbReference>
<keyword evidence="5 6" id="KW-0456">Lyase</keyword>
<dbReference type="SFLD" id="SFLDG01020">
    <property type="entry name" value="Terpene_Cyclase_Like_2"/>
    <property type="match status" value="1"/>
</dbReference>
<comment type="similarity">
    <text evidence="2 6">Belongs to the terpene synthase family.</text>
</comment>
<proteinExistence type="inferred from homology"/>
<dbReference type="InterPro" id="IPR034686">
    <property type="entry name" value="Terpene_cyclase-like_2"/>
</dbReference>
<comment type="caution">
    <text evidence="7">The sequence shown here is derived from an EMBL/GenBank/DDBJ whole genome shotgun (WGS) entry which is preliminary data.</text>
</comment>
<sequence>MNYVFKLDDWSDELAPEQADKLKARVMEVLYDPLPSVEKAGDDPVAVLAASICSRLVPDVGPLCLARFVRTMEGFLDAVTQQAHDRVCESVPSHQTYITLRRDSSGCRPCFALLEYAAGIDLPHAIAEHPSVRTMEDASNNFVSWINDIYSFNVEQARGDTHNSVIIVMREQGLEIQGAMDYVGDLCATAIETFEKARTQLPVSGTQVDADVDAYITGLQNWMIGSLHWSFASERYFGTQGMEVKKELKVKLLPQRA</sequence>
<dbReference type="Gene3D" id="1.10.600.10">
    <property type="entry name" value="Farnesyl Diphosphate Synthase"/>
    <property type="match status" value="1"/>
</dbReference>
<evidence type="ECO:0000256" key="4">
    <source>
        <dbReference type="ARBA" id="ARBA00022842"/>
    </source>
</evidence>
<evidence type="ECO:0000313" key="7">
    <source>
        <dbReference type="EMBL" id="TFY65633.1"/>
    </source>
</evidence>
<evidence type="ECO:0000256" key="6">
    <source>
        <dbReference type="RuleBase" id="RU366034"/>
    </source>
</evidence>
<dbReference type="PANTHER" id="PTHR35201:SF4">
    <property type="entry name" value="BETA-PINACENE SYNTHASE-RELATED"/>
    <property type="match status" value="1"/>
</dbReference>
<evidence type="ECO:0000313" key="8">
    <source>
        <dbReference type="Proteomes" id="UP000298327"/>
    </source>
</evidence>
<dbReference type="AlphaFoldDB" id="A0A4Y9YVD7"/>
<dbReference type="GO" id="GO:0008299">
    <property type="term" value="P:isoprenoid biosynthetic process"/>
    <property type="evidence" value="ECO:0007669"/>
    <property type="project" value="UniProtKB-ARBA"/>
</dbReference>
<evidence type="ECO:0000256" key="3">
    <source>
        <dbReference type="ARBA" id="ARBA00022723"/>
    </source>
</evidence>
<dbReference type="EC" id="4.2.3.-" evidence="6"/>
<dbReference type="SFLD" id="SFLDS00005">
    <property type="entry name" value="Isoprenoid_Synthase_Type_I"/>
    <property type="match status" value="1"/>
</dbReference>